<keyword evidence="1" id="KW-0479">Metal-binding</keyword>
<dbReference type="AlphaFoldDB" id="A0A7I8KDC7"/>
<dbReference type="PROSITE" id="PS50089">
    <property type="entry name" value="ZF_RING_2"/>
    <property type="match status" value="1"/>
</dbReference>
<reference evidence="7" key="1">
    <citation type="submission" date="2020-02" db="EMBL/GenBank/DDBJ databases">
        <authorList>
            <person name="Scholz U."/>
            <person name="Mascher M."/>
            <person name="Fiebig A."/>
        </authorList>
    </citation>
    <scope>NUCLEOTIDE SEQUENCE</scope>
</reference>
<dbReference type="CDD" id="cd16649">
    <property type="entry name" value="mRING-HC-C3HC5_CGRF1-like"/>
    <property type="match status" value="1"/>
</dbReference>
<evidence type="ECO:0000313" key="8">
    <source>
        <dbReference type="Proteomes" id="UP000663760"/>
    </source>
</evidence>
<evidence type="ECO:0000313" key="7">
    <source>
        <dbReference type="EMBL" id="CAA7395740.1"/>
    </source>
</evidence>
<organism evidence="7 8">
    <name type="scientific">Spirodela intermedia</name>
    <name type="common">Intermediate duckweed</name>
    <dbReference type="NCBI Taxonomy" id="51605"/>
    <lineage>
        <taxon>Eukaryota</taxon>
        <taxon>Viridiplantae</taxon>
        <taxon>Streptophyta</taxon>
        <taxon>Embryophyta</taxon>
        <taxon>Tracheophyta</taxon>
        <taxon>Spermatophyta</taxon>
        <taxon>Magnoliopsida</taxon>
        <taxon>Liliopsida</taxon>
        <taxon>Araceae</taxon>
        <taxon>Lemnoideae</taxon>
        <taxon>Spirodela</taxon>
    </lineage>
</organism>
<evidence type="ECO:0000259" key="6">
    <source>
        <dbReference type="PROSITE" id="PS50089"/>
    </source>
</evidence>
<dbReference type="Gene3D" id="3.30.40.10">
    <property type="entry name" value="Zinc/RING finger domain, C3HC4 (zinc finger)"/>
    <property type="match status" value="1"/>
</dbReference>
<evidence type="ECO:0000256" key="3">
    <source>
        <dbReference type="ARBA" id="ARBA00022833"/>
    </source>
</evidence>
<name>A0A7I8KDC7_SPIIN</name>
<evidence type="ECO:0000256" key="2">
    <source>
        <dbReference type="ARBA" id="ARBA00022771"/>
    </source>
</evidence>
<dbReference type="Proteomes" id="UP000663760">
    <property type="component" value="Chromosome 5"/>
</dbReference>
<keyword evidence="8" id="KW-1185">Reference proteome</keyword>
<evidence type="ECO:0000256" key="4">
    <source>
        <dbReference type="PROSITE-ProRule" id="PRU00175"/>
    </source>
</evidence>
<dbReference type="PANTHER" id="PTHR42647">
    <property type="entry name" value="SBP (S-RIBONUCLEASE BINDING PROTEIN) FAMILY PROTEIN"/>
    <property type="match status" value="1"/>
</dbReference>
<dbReference type="PIRSF" id="PIRSF036836">
    <property type="entry name" value="RNase_bind_SBP1"/>
    <property type="match status" value="1"/>
</dbReference>
<evidence type="ECO:0000256" key="5">
    <source>
        <dbReference type="SAM" id="Coils"/>
    </source>
</evidence>
<dbReference type="EMBL" id="LR746268">
    <property type="protein sequence ID" value="CAA7395740.1"/>
    <property type="molecule type" value="Genomic_DNA"/>
</dbReference>
<dbReference type="InterPro" id="IPR001841">
    <property type="entry name" value="Znf_RING"/>
</dbReference>
<dbReference type="PANTHER" id="PTHR42647:SF10">
    <property type="entry name" value="F2G19.2"/>
    <property type="match status" value="1"/>
</dbReference>
<dbReference type="Pfam" id="PF13920">
    <property type="entry name" value="zf-C3HC4_3"/>
    <property type="match status" value="1"/>
</dbReference>
<dbReference type="FunFam" id="3.30.40.10:FF:000239">
    <property type="entry name" value="probable BOI-related E3 ubiquitin-protein ligase 2"/>
    <property type="match status" value="1"/>
</dbReference>
<keyword evidence="2 4" id="KW-0863">Zinc-finger</keyword>
<keyword evidence="5" id="KW-0175">Coiled coil</keyword>
<keyword evidence="3" id="KW-0862">Zinc</keyword>
<feature type="domain" description="RING-type" evidence="6">
    <location>
        <begin position="238"/>
        <end position="273"/>
    </location>
</feature>
<dbReference type="GO" id="GO:0008270">
    <property type="term" value="F:zinc ion binding"/>
    <property type="evidence" value="ECO:0007669"/>
    <property type="project" value="UniProtKB-KW"/>
</dbReference>
<proteinExistence type="predicted"/>
<feature type="coiled-coil region" evidence="5">
    <location>
        <begin position="140"/>
        <end position="174"/>
    </location>
</feature>
<evidence type="ECO:0000256" key="1">
    <source>
        <dbReference type="ARBA" id="ARBA00022723"/>
    </source>
</evidence>
<dbReference type="OrthoDB" id="1711136at2759"/>
<gene>
    <name evidence="7" type="ORF">SI8410_05006403</name>
</gene>
<dbReference type="InterPro" id="IPR013083">
    <property type="entry name" value="Znf_RING/FYVE/PHD"/>
</dbReference>
<dbReference type="GO" id="GO:0004842">
    <property type="term" value="F:ubiquitin-protein transferase activity"/>
    <property type="evidence" value="ECO:0007669"/>
    <property type="project" value="TreeGrafter"/>
</dbReference>
<protein>
    <recommendedName>
        <fullName evidence="6">RING-type domain-containing protein</fullName>
    </recommendedName>
</protein>
<sequence>MGIAPGGAAAAEGGWGEAALSLLPPAAAAANKRLKEQELLINSQISSAAADFPQNRPVSTGLGLSLDDRRLAAASSSGDSPPLFLMLDDEIDRELQRQEVELDRFIKIKGEQLRQAILEKVQSKHLETLTSVEDRILRRLREKEVEVDSINRKNRELEEQMKQLTVEVGNWQSRAKYNENMISTLKFHLQQVVAQSRDSKEGCGDSEVDDTASCCNVKAMDLQLVCRESKESKGQVYCRVCRVKEVCMLLLPCRHLCLCKDCESKLGFCPVCHSSKVIGMEVYM</sequence>
<accession>A0A7I8KDC7</accession>